<comment type="similarity">
    <text evidence="1">Belongs to the type-B carboxylesterase/lipase family.</text>
</comment>
<dbReference type="EMBL" id="WIXP02000005">
    <property type="protein sequence ID" value="KAF6211216.1"/>
    <property type="molecule type" value="Genomic_DNA"/>
</dbReference>
<keyword evidence="2" id="KW-0719">Serine esterase</keyword>
<reference evidence="7" key="1">
    <citation type="journal article" date="2021" name="Mol. Ecol. Resour.">
        <title>Apolygus lucorum genome provides insights into omnivorousness and mesophyll feeding.</title>
        <authorList>
            <person name="Liu Y."/>
            <person name="Liu H."/>
            <person name="Wang H."/>
            <person name="Huang T."/>
            <person name="Liu B."/>
            <person name="Yang B."/>
            <person name="Yin L."/>
            <person name="Li B."/>
            <person name="Zhang Y."/>
            <person name="Zhang S."/>
            <person name="Jiang F."/>
            <person name="Zhang X."/>
            <person name="Ren Y."/>
            <person name="Wang B."/>
            <person name="Wang S."/>
            <person name="Lu Y."/>
            <person name="Wu K."/>
            <person name="Fan W."/>
            <person name="Wang G."/>
        </authorList>
    </citation>
    <scope>NUCLEOTIDE SEQUENCE</scope>
    <source>
        <strain evidence="7">12Hb</strain>
    </source>
</reference>
<dbReference type="OrthoDB" id="19501at2759"/>
<proteinExistence type="inferred from homology"/>
<dbReference type="InterPro" id="IPR002018">
    <property type="entry name" value="CarbesteraseB"/>
</dbReference>
<dbReference type="InterPro" id="IPR050654">
    <property type="entry name" value="AChE-related_enzymes"/>
</dbReference>
<comment type="caution">
    <text evidence="7">The sequence shown here is derived from an EMBL/GenBank/DDBJ whole genome shotgun (WGS) entry which is preliminary data.</text>
</comment>
<dbReference type="Proteomes" id="UP000466442">
    <property type="component" value="Linkage Group LG5"/>
</dbReference>
<evidence type="ECO:0000256" key="1">
    <source>
        <dbReference type="ARBA" id="ARBA00005964"/>
    </source>
</evidence>
<keyword evidence="5" id="KW-1133">Transmembrane helix</keyword>
<dbReference type="InterPro" id="IPR029058">
    <property type="entry name" value="AB_hydrolase_fold"/>
</dbReference>
<feature type="transmembrane region" description="Helical" evidence="5">
    <location>
        <begin position="395"/>
        <end position="417"/>
    </location>
</feature>
<organism evidence="7 8">
    <name type="scientific">Apolygus lucorum</name>
    <name type="common">Small green plant bug</name>
    <name type="synonym">Lygocoris lucorum</name>
    <dbReference type="NCBI Taxonomy" id="248454"/>
    <lineage>
        <taxon>Eukaryota</taxon>
        <taxon>Metazoa</taxon>
        <taxon>Ecdysozoa</taxon>
        <taxon>Arthropoda</taxon>
        <taxon>Hexapoda</taxon>
        <taxon>Insecta</taxon>
        <taxon>Pterygota</taxon>
        <taxon>Neoptera</taxon>
        <taxon>Paraneoptera</taxon>
        <taxon>Hemiptera</taxon>
        <taxon>Heteroptera</taxon>
        <taxon>Panheteroptera</taxon>
        <taxon>Cimicomorpha</taxon>
        <taxon>Miridae</taxon>
        <taxon>Mirini</taxon>
        <taxon>Apolygus</taxon>
    </lineage>
</organism>
<dbReference type="Gene3D" id="3.40.50.1820">
    <property type="entry name" value="alpha/beta hydrolase"/>
    <property type="match status" value="1"/>
</dbReference>
<evidence type="ECO:0000313" key="7">
    <source>
        <dbReference type="EMBL" id="KAF6211216.1"/>
    </source>
</evidence>
<evidence type="ECO:0000259" key="6">
    <source>
        <dbReference type="Pfam" id="PF00135"/>
    </source>
</evidence>
<evidence type="ECO:0000313" key="8">
    <source>
        <dbReference type="Proteomes" id="UP000466442"/>
    </source>
</evidence>
<dbReference type="SUPFAM" id="SSF53474">
    <property type="entry name" value="alpha/beta-Hydrolases"/>
    <property type="match status" value="1"/>
</dbReference>
<keyword evidence="5" id="KW-0472">Membrane</keyword>
<dbReference type="PANTHER" id="PTHR43918">
    <property type="entry name" value="ACETYLCHOLINESTERASE"/>
    <property type="match status" value="1"/>
</dbReference>
<dbReference type="AlphaFoldDB" id="A0A8S9XT02"/>
<keyword evidence="5" id="KW-0812">Transmembrane</keyword>
<evidence type="ECO:0000256" key="4">
    <source>
        <dbReference type="ARBA" id="ARBA00023180"/>
    </source>
</evidence>
<keyword evidence="3" id="KW-0378">Hydrolase</keyword>
<dbReference type="GO" id="GO:0052689">
    <property type="term" value="F:carboxylic ester hydrolase activity"/>
    <property type="evidence" value="ECO:0007669"/>
    <property type="project" value="UniProtKB-KW"/>
</dbReference>
<evidence type="ECO:0000256" key="3">
    <source>
        <dbReference type="ARBA" id="ARBA00022801"/>
    </source>
</evidence>
<name>A0A8S9XT02_APOLU</name>
<protein>
    <recommendedName>
        <fullName evidence="6">Carboxylesterase type B domain-containing protein</fullName>
    </recommendedName>
</protein>
<keyword evidence="8" id="KW-1185">Reference proteome</keyword>
<evidence type="ECO:0000256" key="2">
    <source>
        <dbReference type="ARBA" id="ARBA00022487"/>
    </source>
</evidence>
<evidence type="ECO:0000256" key="5">
    <source>
        <dbReference type="SAM" id="Phobius"/>
    </source>
</evidence>
<feature type="domain" description="Carboxylesterase type B" evidence="6">
    <location>
        <begin position="51"/>
        <end position="325"/>
    </location>
</feature>
<sequence length="429" mass="49161">MIDNMGSYEGENPYLYMKQAMIQWYERDNPGKAAASLCTLKRQPAETLRQFAEKIRQLAQIAVQEEGAELNAAQKIQWNGNWTQLTLPVVDTFLPEEEQYLPVSPEESLSSGMFLKIPILTGVTANDGSVVVNQWSDLLQHGFNRLRQFFTGNAIPAVALKYNLTNSAHYSEIKTILQWYYLDPVTEGNVMNLLAKLVDFYTDAQFKAPHDLQLRWLANRTVDPLTTVYAYQFEQDDNYLYKKLNISGGGHGEELLMIFGPSLMQKIGKVRYTGAEERLSAIMRRFWSEFIRKGSISSSPYGYGTTWNKYSPKDDNYIIFRADNNLPASQSVLRSPALSLTKDAMGRQMLWLWNDLLQNLKDLEDNHVQKEPLSRPNQTPLPNKGSRNDLTYRSAMYTLIAFVIVLLVLLVVCVILLKRHATERERDMF</sequence>
<keyword evidence="4" id="KW-0325">Glycoprotein</keyword>
<dbReference type="Pfam" id="PF00135">
    <property type="entry name" value="COesterase"/>
    <property type="match status" value="1"/>
</dbReference>
<accession>A0A8S9XT02</accession>
<dbReference type="PANTHER" id="PTHR43918:SF4">
    <property type="entry name" value="CARBOXYLIC ESTER HYDROLASE"/>
    <property type="match status" value="1"/>
</dbReference>
<gene>
    <name evidence="7" type="ORF">GE061_014332</name>
</gene>